<dbReference type="Pfam" id="PF13440">
    <property type="entry name" value="Polysacc_synt_3"/>
    <property type="match status" value="1"/>
</dbReference>
<protein>
    <submittedName>
        <fullName evidence="8">Polysaccharide biosynthesis protein</fullName>
    </submittedName>
</protein>
<feature type="transmembrane region" description="Helical" evidence="7">
    <location>
        <begin position="51"/>
        <end position="77"/>
    </location>
</feature>
<evidence type="ECO:0000256" key="5">
    <source>
        <dbReference type="ARBA" id="ARBA00022989"/>
    </source>
</evidence>
<feature type="transmembrane region" description="Helical" evidence="7">
    <location>
        <begin position="184"/>
        <end position="203"/>
    </location>
</feature>
<dbReference type="PANTHER" id="PTHR30250:SF10">
    <property type="entry name" value="LIPOPOLYSACCHARIDE BIOSYNTHESIS PROTEIN WZXC"/>
    <property type="match status" value="1"/>
</dbReference>
<evidence type="ECO:0000256" key="2">
    <source>
        <dbReference type="ARBA" id="ARBA00007430"/>
    </source>
</evidence>
<reference evidence="8 9" key="1">
    <citation type="journal article" date="2015" name="Nature">
        <title>rRNA introns, odd ribosomes, and small enigmatic genomes across a large radiation of phyla.</title>
        <authorList>
            <person name="Brown C.T."/>
            <person name="Hug L.A."/>
            <person name="Thomas B.C."/>
            <person name="Sharon I."/>
            <person name="Castelle C.J."/>
            <person name="Singh A."/>
            <person name="Wilkins M.J."/>
            <person name="Williams K.H."/>
            <person name="Banfield J.F."/>
        </authorList>
    </citation>
    <scope>NUCLEOTIDE SEQUENCE [LARGE SCALE GENOMIC DNA]</scope>
</reference>
<keyword evidence="6 7" id="KW-0472">Membrane</keyword>
<evidence type="ECO:0000256" key="6">
    <source>
        <dbReference type="ARBA" id="ARBA00023136"/>
    </source>
</evidence>
<dbReference type="InterPro" id="IPR050833">
    <property type="entry name" value="Poly_Biosynth_Transport"/>
</dbReference>
<feature type="transmembrane region" description="Helical" evidence="7">
    <location>
        <begin position="299"/>
        <end position="318"/>
    </location>
</feature>
<evidence type="ECO:0000313" key="9">
    <source>
        <dbReference type="Proteomes" id="UP000034893"/>
    </source>
</evidence>
<gene>
    <name evidence="8" type="ORF">UT12_C0008G0013</name>
</gene>
<feature type="transmembrane region" description="Helical" evidence="7">
    <location>
        <begin position="338"/>
        <end position="359"/>
    </location>
</feature>
<dbReference type="Proteomes" id="UP000034893">
    <property type="component" value="Unassembled WGS sequence"/>
</dbReference>
<feature type="transmembrane region" description="Helical" evidence="7">
    <location>
        <begin position="239"/>
        <end position="258"/>
    </location>
</feature>
<evidence type="ECO:0000313" key="8">
    <source>
        <dbReference type="EMBL" id="KKQ89769.1"/>
    </source>
</evidence>
<dbReference type="EMBL" id="LBVP01000008">
    <property type="protein sequence ID" value="KKQ89769.1"/>
    <property type="molecule type" value="Genomic_DNA"/>
</dbReference>
<proteinExistence type="inferred from homology"/>
<feature type="transmembrane region" description="Helical" evidence="7">
    <location>
        <begin position="125"/>
        <end position="147"/>
    </location>
</feature>
<evidence type="ECO:0000256" key="1">
    <source>
        <dbReference type="ARBA" id="ARBA00004651"/>
    </source>
</evidence>
<accession>A0A0G0NV87</accession>
<evidence type="ECO:0000256" key="4">
    <source>
        <dbReference type="ARBA" id="ARBA00022692"/>
    </source>
</evidence>
<name>A0A0G0NV87_9BACT</name>
<feature type="transmembrane region" description="Helical" evidence="7">
    <location>
        <begin position="424"/>
        <end position="442"/>
    </location>
</feature>
<feature type="transmembrane region" description="Helical" evidence="7">
    <location>
        <begin position="366"/>
        <end position="385"/>
    </location>
</feature>
<keyword evidence="5 7" id="KW-1133">Transmembrane helix</keyword>
<evidence type="ECO:0000256" key="3">
    <source>
        <dbReference type="ARBA" id="ARBA00022475"/>
    </source>
</evidence>
<feature type="transmembrane region" description="Helical" evidence="7">
    <location>
        <begin position="98"/>
        <end position="119"/>
    </location>
</feature>
<feature type="transmembrane region" description="Helical" evidence="7">
    <location>
        <begin position="21"/>
        <end position="45"/>
    </location>
</feature>
<comment type="subcellular location">
    <subcellularLocation>
        <location evidence="1">Cell membrane</location>
        <topology evidence="1">Multi-pass membrane protein</topology>
    </subcellularLocation>
</comment>
<feature type="transmembrane region" description="Helical" evidence="7">
    <location>
        <begin position="156"/>
        <end position="178"/>
    </location>
</feature>
<keyword evidence="4 7" id="KW-0812">Transmembrane</keyword>
<dbReference type="AlphaFoldDB" id="A0A0G0NV87"/>
<evidence type="ECO:0000256" key="7">
    <source>
        <dbReference type="SAM" id="Phobius"/>
    </source>
</evidence>
<feature type="transmembrane region" description="Helical" evidence="7">
    <location>
        <begin position="391"/>
        <end position="412"/>
    </location>
</feature>
<dbReference type="GO" id="GO:0005886">
    <property type="term" value="C:plasma membrane"/>
    <property type="evidence" value="ECO:0007669"/>
    <property type="project" value="UniProtKB-SubCell"/>
</dbReference>
<organism evidence="8 9">
    <name type="scientific">Candidatus Curtissbacteria bacterium GW2011_GWC2_38_9</name>
    <dbReference type="NCBI Taxonomy" id="1618414"/>
    <lineage>
        <taxon>Bacteria</taxon>
        <taxon>Candidatus Curtissiibacteriota</taxon>
    </lineage>
</organism>
<sequence length="490" mass="54726">MENPRYSLDLELIKKKAISGVVTFTLRTFFIQIFSYIAVFVLTIILDEPTYGIYVFVSALINIFVYFSDIGLAAALIQKKEELNQKDLSTTFTIQQTIVAILVLLGLIFSKTITDFYNLDNQGLWLVRILIFSLLLSSLKTIPSIILERGLNFTKLVIPQVAENIVFYTTAVVLAILGFGITSFTWAVLARGIAGLMLIYILAPWKPSFSFDKNIAKKLTSFGIPFQLNSIIALLKDDLLVVVLGKILTFGQIGYIGWSQKFAFLPLRFFMDSVNKVTFPAYSRLQEHKQELGKAIEKSLFFVTYLVYPSVFGITAIAPKLIEVIPKYQKWEPALPLLYLFAVNSIFSSISTTFTNALFATGRSKIVLNLMLFWTASTWILTIPLVLNFGFVGVGIASAIVASTSLITIYIVKKEIPISVGRSIFGPLLTSIVMFLLIRTIQQNFVQGIPSLILIILFGAIVYFVLSLAIFKKHLVEDAKMIIGSLLSKS</sequence>
<dbReference type="PANTHER" id="PTHR30250">
    <property type="entry name" value="PST FAMILY PREDICTED COLANIC ACID TRANSPORTER"/>
    <property type="match status" value="1"/>
</dbReference>
<keyword evidence="3" id="KW-1003">Cell membrane</keyword>
<comment type="caution">
    <text evidence="8">The sequence shown here is derived from an EMBL/GenBank/DDBJ whole genome shotgun (WGS) entry which is preliminary data.</text>
</comment>
<comment type="similarity">
    <text evidence="2">Belongs to the polysaccharide synthase family.</text>
</comment>
<feature type="transmembrane region" description="Helical" evidence="7">
    <location>
        <begin position="448"/>
        <end position="471"/>
    </location>
</feature>